<dbReference type="Gene3D" id="1.10.510.10">
    <property type="entry name" value="Transferase(Phosphotransferase) domain 1"/>
    <property type="match status" value="1"/>
</dbReference>
<reference evidence="10" key="2">
    <citation type="submission" date="2017-05" db="UniProtKB">
        <authorList>
            <consortium name="EnsemblMetazoa"/>
        </authorList>
    </citation>
    <scope>IDENTIFICATION</scope>
</reference>
<dbReference type="PRINTS" id="PR00109">
    <property type="entry name" value="TYRKINASE"/>
</dbReference>
<dbReference type="Pfam" id="PF07714">
    <property type="entry name" value="PK_Tyr_Ser-Thr"/>
    <property type="match status" value="1"/>
</dbReference>
<sequence>MNFLRRVGRSSRSPSPLTRGSGNNSPTDDWSNTRSNTGNRSSSSSSGTANRKKEGKEERKEHSTSGSNMIDGVDDNLQLTEAGCLVPDTPLSPSSPVPPLSIKPHPLSSSVSPPNSPGSPTVTISASEKLCKKPHPRSLDMRKLSIPTSVSLDCIKHNGDYDSPAHHVPRPSSPLLSALREAVESVSNMEDFERIEKIGSGFFAEVYKVRHKLTDEIMVLKVNKGLTGTKTRQEVELLKRLHHPNILHYIGSCIHNGQLHPLTEFVNGGTLKSLIQDVEKNPFPPEQRIQLSLDMAMGMEYLHNNGMLHRDFNSHNCLLRKEGDRYTAVVADFGLATKNPNLIKKLRRNQSMVGTPYWMAPEVLHGKEYNEKADTYSYGIVLCEIVSRKDADPDEIPRSKNFSLDETAFRELPEVISSPCPPAFIDLACNCSKFVPVERPGFPSIVRQLIQLHSSHSASLPPRPFKRLSWQGHAHQYEDHAHNNETINLAELLIKDTTTR</sequence>
<feature type="binding site" evidence="7">
    <location>
        <position position="221"/>
    </location>
    <ligand>
        <name>ATP</name>
        <dbReference type="ChEBI" id="CHEBI:30616"/>
    </ligand>
</feature>
<feature type="compositionally biased region" description="Polar residues" evidence="8">
    <location>
        <begin position="18"/>
        <end position="30"/>
    </location>
</feature>
<organism evidence="10">
    <name type="scientific">Amphimedon queenslandica</name>
    <name type="common">Sponge</name>
    <dbReference type="NCBI Taxonomy" id="400682"/>
    <lineage>
        <taxon>Eukaryota</taxon>
        <taxon>Metazoa</taxon>
        <taxon>Porifera</taxon>
        <taxon>Demospongiae</taxon>
        <taxon>Heteroscleromorpha</taxon>
        <taxon>Haplosclerida</taxon>
        <taxon>Niphatidae</taxon>
        <taxon>Amphimedon</taxon>
    </lineage>
</organism>
<dbReference type="EnsemblMetazoa" id="Aqu2.1.17965_001">
    <property type="protein sequence ID" value="Aqu2.1.17965_001"/>
    <property type="gene ID" value="Aqu2.1.17965"/>
</dbReference>
<feature type="compositionally biased region" description="Basic and acidic residues" evidence="8">
    <location>
        <begin position="51"/>
        <end position="63"/>
    </location>
</feature>
<keyword evidence="4 7" id="KW-0547">Nucleotide-binding</keyword>
<feature type="region of interest" description="Disordered" evidence="8">
    <location>
        <begin position="1"/>
        <end position="123"/>
    </location>
</feature>
<keyword evidence="11" id="KW-1185">Reference proteome</keyword>
<dbReference type="EnsemblMetazoa" id="XM_011408615.2">
    <property type="protein sequence ID" value="XP_011406917.2"/>
    <property type="gene ID" value="LOC100639250"/>
</dbReference>
<keyword evidence="5" id="KW-0418">Kinase</keyword>
<dbReference type="Gene3D" id="3.30.200.20">
    <property type="entry name" value="Phosphorylase Kinase, domain 1"/>
    <property type="match status" value="1"/>
</dbReference>
<dbReference type="SUPFAM" id="SSF56112">
    <property type="entry name" value="Protein kinase-like (PK-like)"/>
    <property type="match status" value="1"/>
</dbReference>
<evidence type="ECO:0000256" key="7">
    <source>
        <dbReference type="PROSITE-ProRule" id="PRU10141"/>
    </source>
</evidence>
<accession>A0A1X7TS84</accession>
<dbReference type="OMA" id="LMEHEYD"/>
<proteinExistence type="inferred from homology"/>
<dbReference type="PANTHER" id="PTHR46485">
    <property type="entry name" value="LIM DOMAIN KINASE 1"/>
    <property type="match status" value="1"/>
</dbReference>
<evidence type="ECO:0000313" key="10">
    <source>
        <dbReference type="EnsemblMetazoa" id="Aqu2.1.17965_001"/>
    </source>
</evidence>
<feature type="compositionally biased region" description="Low complexity" evidence="8">
    <location>
        <begin position="104"/>
        <end position="113"/>
    </location>
</feature>
<dbReference type="AlphaFoldDB" id="A0A1X7TS84"/>
<evidence type="ECO:0000256" key="3">
    <source>
        <dbReference type="ARBA" id="ARBA00022679"/>
    </source>
</evidence>
<gene>
    <name evidence="10" type="primary">100639250</name>
</gene>
<dbReference type="InterPro" id="IPR011009">
    <property type="entry name" value="Kinase-like_dom_sf"/>
</dbReference>
<dbReference type="PANTHER" id="PTHR46485:SF5">
    <property type="entry name" value="CENTER DIVIDER, ISOFORM A"/>
    <property type="match status" value="1"/>
</dbReference>
<keyword evidence="2" id="KW-0723">Serine/threonine-protein kinase</keyword>
<dbReference type="GO" id="GO:0005634">
    <property type="term" value="C:nucleus"/>
    <property type="evidence" value="ECO:0007669"/>
    <property type="project" value="TreeGrafter"/>
</dbReference>
<comment type="similarity">
    <text evidence="1">Belongs to the protein kinase superfamily. TKL Ser/Thr protein kinase family.</text>
</comment>
<name>A0A1X7TS84_AMPQE</name>
<dbReference type="KEGG" id="aqu:100639250"/>
<evidence type="ECO:0000256" key="1">
    <source>
        <dbReference type="ARBA" id="ARBA00005843"/>
    </source>
</evidence>
<dbReference type="PROSITE" id="PS50011">
    <property type="entry name" value="PROTEIN_KINASE_DOM"/>
    <property type="match status" value="1"/>
</dbReference>
<dbReference type="PROSITE" id="PS00107">
    <property type="entry name" value="PROTEIN_KINASE_ATP"/>
    <property type="match status" value="1"/>
</dbReference>
<dbReference type="GO" id="GO:0004674">
    <property type="term" value="F:protein serine/threonine kinase activity"/>
    <property type="evidence" value="ECO:0007669"/>
    <property type="project" value="UniProtKB-KW"/>
</dbReference>
<dbReference type="eggNOG" id="ENOG502QTCP">
    <property type="taxonomic scope" value="Eukaryota"/>
</dbReference>
<dbReference type="STRING" id="400682.A0A1X7TS84"/>
<feature type="domain" description="Protein kinase" evidence="9">
    <location>
        <begin position="192"/>
        <end position="456"/>
    </location>
</feature>
<dbReference type="GO" id="GO:0030036">
    <property type="term" value="P:actin cytoskeleton organization"/>
    <property type="evidence" value="ECO:0007669"/>
    <property type="project" value="TreeGrafter"/>
</dbReference>
<evidence type="ECO:0000313" key="11">
    <source>
        <dbReference type="Proteomes" id="UP000007879"/>
    </source>
</evidence>
<dbReference type="Proteomes" id="UP000007879">
    <property type="component" value="Unassembled WGS sequence"/>
</dbReference>
<dbReference type="InParanoid" id="A0A1X7TS84"/>
<evidence type="ECO:0000256" key="6">
    <source>
        <dbReference type="ARBA" id="ARBA00022840"/>
    </source>
</evidence>
<evidence type="ECO:0000256" key="2">
    <source>
        <dbReference type="ARBA" id="ARBA00022527"/>
    </source>
</evidence>
<dbReference type="InterPro" id="IPR001245">
    <property type="entry name" value="Ser-Thr/Tyr_kinase_cat_dom"/>
</dbReference>
<evidence type="ECO:0000256" key="5">
    <source>
        <dbReference type="ARBA" id="ARBA00022777"/>
    </source>
</evidence>
<dbReference type="InterPro" id="IPR000719">
    <property type="entry name" value="Prot_kinase_dom"/>
</dbReference>
<dbReference type="InterPro" id="IPR050940">
    <property type="entry name" value="Actin_reg-Ser/Thr_kinase"/>
</dbReference>
<dbReference type="OrthoDB" id="20134at2759"/>
<dbReference type="InterPro" id="IPR017441">
    <property type="entry name" value="Protein_kinase_ATP_BS"/>
</dbReference>
<dbReference type="GO" id="GO:0005524">
    <property type="term" value="F:ATP binding"/>
    <property type="evidence" value="ECO:0007669"/>
    <property type="project" value="UniProtKB-UniRule"/>
</dbReference>
<evidence type="ECO:0000256" key="8">
    <source>
        <dbReference type="SAM" id="MobiDB-lite"/>
    </source>
</evidence>
<dbReference type="GO" id="GO:0005737">
    <property type="term" value="C:cytoplasm"/>
    <property type="evidence" value="ECO:0007669"/>
    <property type="project" value="TreeGrafter"/>
</dbReference>
<feature type="compositionally biased region" description="Low complexity" evidence="8">
    <location>
        <begin position="32"/>
        <end position="48"/>
    </location>
</feature>
<reference evidence="11" key="1">
    <citation type="journal article" date="2010" name="Nature">
        <title>The Amphimedon queenslandica genome and the evolution of animal complexity.</title>
        <authorList>
            <person name="Srivastava M."/>
            <person name="Simakov O."/>
            <person name="Chapman J."/>
            <person name="Fahey B."/>
            <person name="Gauthier M.E."/>
            <person name="Mitros T."/>
            <person name="Richards G.S."/>
            <person name="Conaco C."/>
            <person name="Dacre M."/>
            <person name="Hellsten U."/>
            <person name="Larroux C."/>
            <person name="Putnam N.H."/>
            <person name="Stanke M."/>
            <person name="Adamska M."/>
            <person name="Darling A."/>
            <person name="Degnan S.M."/>
            <person name="Oakley T.H."/>
            <person name="Plachetzki D.C."/>
            <person name="Zhai Y."/>
            <person name="Adamski M."/>
            <person name="Calcino A."/>
            <person name="Cummins S.F."/>
            <person name="Goodstein D.M."/>
            <person name="Harris C."/>
            <person name="Jackson D.J."/>
            <person name="Leys S.P."/>
            <person name="Shu S."/>
            <person name="Woodcroft B.J."/>
            <person name="Vervoort M."/>
            <person name="Kosik K.S."/>
            <person name="Manning G."/>
            <person name="Degnan B.M."/>
            <person name="Rokhsar D.S."/>
        </authorList>
    </citation>
    <scope>NUCLEOTIDE SEQUENCE [LARGE SCALE GENOMIC DNA]</scope>
</reference>
<protein>
    <recommendedName>
        <fullName evidence="9">Protein kinase domain-containing protein</fullName>
    </recommendedName>
</protein>
<keyword evidence="3" id="KW-0808">Transferase</keyword>
<keyword evidence="6 7" id="KW-0067">ATP-binding</keyword>
<evidence type="ECO:0000256" key="4">
    <source>
        <dbReference type="ARBA" id="ARBA00022741"/>
    </source>
</evidence>
<evidence type="ECO:0000259" key="9">
    <source>
        <dbReference type="PROSITE" id="PS50011"/>
    </source>
</evidence>